<evidence type="ECO:0000313" key="4">
    <source>
        <dbReference type="Proteomes" id="UP000295804"/>
    </source>
</evidence>
<dbReference type="PANTHER" id="PTHR45581:SF3">
    <property type="entry name" value="METHYLTRANSFERASE DOMAIN-CONTAINING PROTEIN"/>
    <property type="match status" value="1"/>
</dbReference>
<dbReference type="Pfam" id="PF13847">
    <property type="entry name" value="Methyltransf_31"/>
    <property type="match status" value="1"/>
</dbReference>
<keyword evidence="3" id="KW-0489">Methyltransferase</keyword>
<feature type="repeat" description="TPR" evidence="1">
    <location>
        <begin position="11"/>
        <end position="44"/>
    </location>
</feature>
<organism evidence="3 4">
    <name type="scientific">Pseudomonas helmanticensis</name>
    <dbReference type="NCBI Taxonomy" id="1471381"/>
    <lineage>
        <taxon>Bacteria</taxon>
        <taxon>Pseudomonadati</taxon>
        <taxon>Pseudomonadota</taxon>
        <taxon>Gammaproteobacteria</taxon>
        <taxon>Pseudomonadales</taxon>
        <taxon>Pseudomonadaceae</taxon>
        <taxon>Pseudomonas</taxon>
    </lineage>
</organism>
<dbReference type="InterPro" id="IPR029063">
    <property type="entry name" value="SAM-dependent_MTases_sf"/>
</dbReference>
<comment type="caution">
    <text evidence="3">The sequence shown here is derived from an EMBL/GenBank/DDBJ whole genome shotgun (WGS) entry which is preliminary data.</text>
</comment>
<proteinExistence type="predicted"/>
<dbReference type="CDD" id="cd02440">
    <property type="entry name" value="AdoMet_MTases"/>
    <property type="match status" value="1"/>
</dbReference>
<dbReference type="EMBL" id="SOCQ01000016">
    <property type="protein sequence ID" value="TDV41636.1"/>
    <property type="molecule type" value="Genomic_DNA"/>
</dbReference>
<gene>
    <name evidence="3" type="ORF">EDF87_11687</name>
</gene>
<dbReference type="GO" id="GO:0032259">
    <property type="term" value="P:methylation"/>
    <property type="evidence" value="ECO:0007669"/>
    <property type="project" value="UniProtKB-KW"/>
</dbReference>
<dbReference type="Gene3D" id="1.25.40.10">
    <property type="entry name" value="Tetratricopeptide repeat domain"/>
    <property type="match status" value="1"/>
</dbReference>
<evidence type="ECO:0000256" key="1">
    <source>
        <dbReference type="PROSITE-ProRule" id="PRU00339"/>
    </source>
</evidence>
<keyword evidence="3" id="KW-0808">Transferase</keyword>
<dbReference type="GO" id="GO:0008168">
    <property type="term" value="F:methyltransferase activity"/>
    <property type="evidence" value="ECO:0007669"/>
    <property type="project" value="UniProtKB-KW"/>
</dbReference>
<sequence>MGMAYSSSESSEALRKKADIFLQDANFDEALSCYKASLAHDPQNIKALHNFAKLHEKNGSITKAISLYRAAIDEHCFDDETAMFLYKSLADCAEASGKSNLAIWAYSKASKSEKFPFHEIAFACLESLRKVKLNDYDEEITDLLGPLLLADNLDRQIIADIYFDNLGRKIKKNFNIANPFKTSNISNQLVEEKSIDFFLSGFAVRNIQVEMALRKMRKAYLTAYSEQIFSAADNRLINLIAQQQSRSGAIWGLEEIEESLLSELRSALETKVIDDSFVKTTCSILAMYEAPISKIQNRKWGKTCPWPSYWDNSGIIFKLESANPDHVCASFYTENPYPQWSEKPTYSVADLDEDLKSLVINNQGGIAGETTDYILIAGCGTGQQAIRAALTYPKCRVVGLDISLASIEFANIKKVEFRITNLSFILGDLSKIQNIGLNFRLIECVGVLHHMKDEFLALRSLLSHLTPQGVLKVGLYSSLARRPIRRLAQICMEKQIKFNSESIESVRTVAIDNSEIFGLESITSSHDFFDRHSCNDLLFHPRERGYCISEIKEICAELDCEFAGFQTSTFAGDEHFIKFDSTAENLEINFDWWSRTEEEIPSMFGNMYIFWLRPKRSS</sequence>
<evidence type="ECO:0000313" key="3">
    <source>
        <dbReference type="EMBL" id="TDV41636.1"/>
    </source>
</evidence>
<dbReference type="AlphaFoldDB" id="A0A4R7V2H2"/>
<keyword evidence="1" id="KW-0802">TPR repeat</keyword>
<reference evidence="3 4" key="1">
    <citation type="submission" date="2019-03" db="EMBL/GenBank/DDBJ databases">
        <title>Genomic analyses of the natural microbiome of Caenorhabditis elegans.</title>
        <authorList>
            <person name="Samuel B."/>
        </authorList>
    </citation>
    <scope>NUCLEOTIDE SEQUENCE [LARGE SCALE GENOMIC DNA]</scope>
    <source>
        <strain evidence="3 4">BIGb0525</strain>
    </source>
</reference>
<dbReference type="InterPro" id="IPR011990">
    <property type="entry name" value="TPR-like_helical_dom_sf"/>
</dbReference>
<evidence type="ECO:0000259" key="2">
    <source>
        <dbReference type="Pfam" id="PF13847"/>
    </source>
</evidence>
<dbReference type="InterPro" id="IPR025714">
    <property type="entry name" value="Methyltranfer_dom"/>
</dbReference>
<dbReference type="PANTHER" id="PTHR45581">
    <property type="entry name" value="PROTEIN CBG10435"/>
    <property type="match status" value="1"/>
</dbReference>
<accession>A0A4R7V2H2</accession>
<dbReference type="SMART" id="SM00028">
    <property type="entry name" value="TPR"/>
    <property type="match status" value="3"/>
</dbReference>
<feature type="domain" description="Methyltransferase" evidence="2">
    <location>
        <begin position="377"/>
        <end position="494"/>
    </location>
</feature>
<dbReference type="Proteomes" id="UP000295804">
    <property type="component" value="Unassembled WGS sequence"/>
</dbReference>
<dbReference type="Gene3D" id="3.40.50.150">
    <property type="entry name" value="Vaccinia Virus protein VP39"/>
    <property type="match status" value="1"/>
</dbReference>
<protein>
    <submittedName>
        <fullName evidence="3">Methyltransferase family protein</fullName>
    </submittedName>
</protein>
<dbReference type="SUPFAM" id="SSF53335">
    <property type="entry name" value="S-adenosyl-L-methionine-dependent methyltransferases"/>
    <property type="match status" value="1"/>
</dbReference>
<name>A0A4R7V2H2_9PSED</name>
<dbReference type="SUPFAM" id="SSF48452">
    <property type="entry name" value="TPR-like"/>
    <property type="match status" value="1"/>
</dbReference>
<dbReference type="RefSeq" id="WP_134177438.1">
    <property type="nucleotide sequence ID" value="NZ_SOCQ01000016.1"/>
</dbReference>
<dbReference type="PROSITE" id="PS50005">
    <property type="entry name" value="TPR"/>
    <property type="match status" value="1"/>
</dbReference>
<dbReference type="InterPro" id="IPR019734">
    <property type="entry name" value="TPR_rpt"/>
</dbReference>